<dbReference type="PANTHER" id="PTHR30270:SF0">
    <property type="entry name" value="THIAMINE-MONOPHOSPHATE KINASE"/>
    <property type="match status" value="1"/>
</dbReference>
<comment type="pathway">
    <text evidence="2">Cofactor biosynthesis; thiamine diphosphate biosynthesis; thiamine diphosphate from thiamine phosphate: step 1/1.</text>
</comment>
<dbReference type="EC" id="2.7.4.16" evidence="2"/>
<comment type="caution">
    <text evidence="2">Lacks conserved residue(s) required for the propagation of feature annotation.</text>
</comment>
<feature type="binding site" evidence="2">
    <location>
        <position position="43"/>
    </location>
    <ligand>
        <name>Mg(2+)</name>
        <dbReference type="ChEBI" id="CHEBI:18420"/>
        <label>4</label>
    </ligand>
</feature>
<evidence type="ECO:0000256" key="1">
    <source>
        <dbReference type="ARBA" id="ARBA00022977"/>
    </source>
</evidence>
<keyword evidence="2" id="KW-0547">Nucleotide-binding</keyword>
<feature type="binding site" evidence="2">
    <location>
        <position position="210"/>
    </location>
    <ligand>
        <name>ATP</name>
        <dbReference type="ChEBI" id="CHEBI:30616"/>
    </ligand>
</feature>
<name>A0A917NFH2_9GAMM</name>
<sequence length="316" mass="34513">MNEFELIDRFFKSIPSQRNDVVFGIGDDAACLTVPKDMQLIVTTDTLVADCHFLSSWDAFDIAYKAVMVNVSDIAAMGAEPSWLSLSLTLPESDEVWLSRFSKGLNEAMQPYNIALIGGDTTKGPLSITITLHGLVPASKAVRRDGAKPGDKIYVTGLLGASALAVDFLEKKNVNALHKETVMDRLLRPTPRVDMGKVLRRFASAAIDISDGLSADLNHICESSQVGACLNLKNIPVHPMVLAYQGEEAIEFALQGGDDYELCYTVSPMLEHEMLQMLLLEGLNAHLIGNIEAQPGLRGQKNGLVKPLTIKGYRHF</sequence>
<feature type="binding site" evidence="2">
    <location>
        <position position="258"/>
    </location>
    <ligand>
        <name>substrate</name>
    </ligand>
</feature>
<dbReference type="GO" id="GO:0009228">
    <property type="term" value="P:thiamine biosynthetic process"/>
    <property type="evidence" value="ECO:0007669"/>
    <property type="project" value="UniProtKB-KW"/>
</dbReference>
<feature type="binding site" evidence="2">
    <location>
        <position position="45"/>
    </location>
    <ligand>
        <name>Mg(2+)</name>
        <dbReference type="ChEBI" id="CHEBI:18420"/>
        <label>2</label>
    </ligand>
</feature>
<dbReference type="SUPFAM" id="SSF56042">
    <property type="entry name" value="PurM C-terminal domain-like"/>
    <property type="match status" value="1"/>
</dbReference>
<feature type="binding site" evidence="2">
    <location>
        <position position="313"/>
    </location>
    <ligand>
        <name>substrate</name>
    </ligand>
</feature>
<dbReference type="CDD" id="cd02194">
    <property type="entry name" value="ThiL"/>
    <property type="match status" value="1"/>
</dbReference>
<feature type="binding site" evidence="2">
    <location>
        <position position="52"/>
    </location>
    <ligand>
        <name>substrate</name>
    </ligand>
</feature>
<dbReference type="InterPro" id="IPR010918">
    <property type="entry name" value="PurM-like_C_dom"/>
</dbReference>
<feature type="binding site" evidence="2">
    <location>
        <begin position="119"/>
        <end position="120"/>
    </location>
    <ligand>
        <name>ATP</name>
        <dbReference type="ChEBI" id="CHEBI:30616"/>
    </ligand>
</feature>
<dbReference type="GO" id="GO:0009030">
    <property type="term" value="F:thiamine-phosphate kinase activity"/>
    <property type="evidence" value="ECO:0007669"/>
    <property type="project" value="UniProtKB-UniRule"/>
</dbReference>
<dbReference type="AlphaFoldDB" id="A0A917NFH2"/>
<dbReference type="OrthoDB" id="9802811at2"/>
<feature type="binding site" evidence="2">
    <location>
        <position position="73"/>
    </location>
    <ligand>
        <name>Mg(2+)</name>
        <dbReference type="ChEBI" id="CHEBI:18420"/>
        <label>2</label>
    </ligand>
</feature>
<dbReference type="GO" id="GO:0005524">
    <property type="term" value="F:ATP binding"/>
    <property type="evidence" value="ECO:0007669"/>
    <property type="project" value="UniProtKB-UniRule"/>
</dbReference>
<dbReference type="PANTHER" id="PTHR30270">
    <property type="entry name" value="THIAMINE-MONOPHOSPHATE KINASE"/>
    <property type="match status" value="1"/>
</dbReference>
<dbReference type="SUPFAM" id="SSF55326">
    <property type="entry name" value="PurM N-terminal domain-like"/>
    <property type="match status" value="1"/>
</dbReference>
<dbReference type="PIRSF" id="PIRSF005303">
    <property type="entry name" value="Thiam_monoph_kin"/>
    <property type="match status" value="1"/>
</dbReference>
<gene>
    <name evidence="2 5" type="primary">thiL</name>
    <name evidence="5" type="ORF">GCM10007966_21820</name>
</gene>
<comment type="miscellaneous">
    <text evidence="2">Reaction mechanism of ThiL seems to utilize a direct, inline transfer of the gamma-phosphate of ATP to TMP rather than a phosphorylated enzyme intermediate.</text>
</comment>
<dbReference type="Gene3D" id="3.30.1330.10">
    <property type="entry name" value="PurM-like, N-terminal domain"/>
    <property type="match status" value="1"/>
</dbReference>
<feature type="binding site" evidence="2">
    <location>
        <position position="211"/>
    </location>
    <ligand>
        <name>Mg(2+)</name>
        <dbReference type="ChEBI" id="CHEBI:18420"/>
        <label>5</label>
    </ligand>
</feature>
<feature type="binding site" evidence="2">
    <location>
        <position position="208"/>
    </location>
    <ligand>
        <name>Mg(2+)</name>
        <dbReference type="ChEBI" id="CHEBI:18420"/>
        <label>3</label>
    </ligand>
</feature>
<evidence type="ECO:0000313" key="6">
    <source>
        <dbReference type="Proteomes" id="UP000630149"/>
    </source>
</evidence>
<dbReference type="Proteomes" id="UP000630149">
    <property type="component" value="Unassembled WGS sequence"/>
</dbReference>
<feature type="binding site" evidence="2">
    <location>
        <position position="73"/>
    </location>
    <ligand>
        <name>Mg(2+)</name>
        <dbReference type="ChEBI" id="CHEBI:18420"/>
        <label>3</label>
    </ligand>
</feature>
<dbReference type="GO" id="GO:0009229">
    <property type="term" value="P:thiamine diphosphate biosynthetic process"/>
    <property type="evidence" value="ECO:0007669"/>
    <property type="project" value="UniProtKB-UniRule"/>
</dbReference>
<keyword evidence="2" id="KW-0067">ATP-binding</keyword>
<dbReference type="HAMAP" id="MF_02128">
    <property type="entry name" value="TMP_kinase"/>
    <property type="match status" value="1"/>
</dbReference>
<feature type="binding site" evidence="2">
    <location>
        <position position="28"/>
    </location>
    <ligand>
        <name>Mg(2+)</name>
        <dbReference type="ChEBI" id="CHEBI:18420"/>
        <label>3</label>
    </ligand>
</feature>
<keyword evidence="2" id="KW-0808">Transferase</keyword>
<protein>
    <recommendedName>
        <fullName evidence="2">Thiamine-monophosphate kinase</fullName>
        <shortName evidence="2">TMP kinase</shortName>
        <shortName evidence="2">Thiamine-phosphate kinase</shortName>
        <ecNumber evidence="2">2.7.4.16</ecNumber>
    </recommendedName>
</protein>
<dbReference type="InterPro" id="IPR036921">
    <property type="entry name" value="PurM-like_N_sf"/>
</dbReference>
<feature type="binding site" evidence="2">
    <location>
        <position position="120"/>
    </location>
    <ligand>
        <name>Mg(2+)</name>
        <dbReference type="ChEBI" id="CHEBI:18420"/>
        <label>1</label>
    </ligand>
</feature>
<comment type="similarity">
    <text evidence="2">Belongs to the thiamine-monophosphate kinase family.</text>
</comment>
<comment type="function">
    <text evidence="2">Catalyzes the ATP-dependent phosphorylation of thiamine-monophosphate (TMP) to form thiamine-pyrophosphate (TPP), the active form of vitamin B1.</text>
</comment>
<dbReference type="Pfam" id="PF02769">
    <property type="entry name" value="AIRS_C"/>
    <property type="match status" value="1"/>
</dbReference>
<evidence type="ECO:0000256" key="2">
    <source>
        <dbReference type="HAMAP-Rule" id="MF_02128"/>
    </source>
</evidence>
<feature type="binding site" evidence="2">
    <location>
        <position position="44"/>
    </location>
    <ligand>
        <name>Mg(2+)</name>
        <dbReference type="ChEBI" id="CHEBI:18420"/>
        <label>1</label>
    </ligand>
</feature>
<dbReference type="RefSeq" id="WP_131777439.1">
    <property type="nucleotide sequence ID" value="NZ_BMOB01000014.1"/>
</dbReference>
<dbReference type="EMBL" id="BMOB01000014">
    <property type="protein sequence ID" value="GGI92867.1"/>
    <property type="molecule type" value="Genomic_DNA"/>
</dbReference>
<dbReference type="InterPro" id="IPR016188">
    <property type="entry name" value="PurM-like_N"/>
</dbReference>
<evidence type="ECO:0000259" key="4">
    <source>
        <dbReference type="Pfam" id="PF02769"/>
    </source>
</evidence>
<keyword evidence="2" id="KW-0479">Metal-binding</keyword>
<reference evidence="5" key="1">
    <citation type="journal article" date="2014" name="Int. J. Syst. Evol. Microbiol.">
        <title>Complete genome sequence of Corynebacterium casei LMG S-19264T (=DSM 44701T), isolated from a smear-ripened cheese.</title>
        <authorList>
            <consortium name="US DOE Joint Genome Institute (JGI-PGF)"/>
            <person name="Walter F."/>
            <person name="Albersmeier A."/>
            <person name="Kalinowski J."/>
            <person name="Ruckert C."/>
        </authorList>
    </citation>
    <scope>NUCLEOTIDE SEQUENCE</scope>
    <source>
        <strain evidence="5">JCM 13919</strain>
    </source>
</reference>
<comment type="caution">
    <text evidence="5">The sequence shown here is derived from an EMBL/GenBank/DDBJ whole genome shotgun (WGS) entry which is preliminary data.</text>
</comment>
<feature type="binding site" evidence="2">
    <location>
        <position position="28"/>
    </location>
    <ligand>
        <name>Mg(2+)</name>
        <dbReference type="ChEBI" id="CHEBI:18420"/>
        <label>4</label>
    </ligand>
</feature>
<keyword evidence="1 2" id="KW-0784">Thiamine biosynthesis</keyword>
<organism evidence="5 6">
    <name type="scientific">Legionella impletisoli</name>
    <dbReference type="NCBI Taxonomy" id="343510"/>
    <lineage>
        <taxon>Bacteria</taxon>
        <taxon>Pseudomonadati</taxon>
        <taxon>Pseudomonadota</taxon>
        <taxon>Gammaproteobacteria</taxon>
        <taxon>Legionellales</taxon>
        <taxon>Legionellaceae</taxon>
        <taxon>Legionella</taxon>
    </lineage>
</organism>
<dbReference type="NCBIfam" id="TIGR01379">
    <property type="entry name" value="thiL"/>
    <property type="match status" value="1"/>
</dbReference>
<feature type="binding site" evidence="2">
    <location>
        <position position="45"/>
    </location>
    <ligand>
        <name>Mg(2+)</name>
        <dbReference type="ChEBI" id="CHEBI:18420"/>
        <label>1</label>
    </ligand>
</feature>
<accession>A0A917NFH2</accession>
<evidence type="ECO:0000259" key="3">
    <source>
        <dbReference type="Pfam" id="PF00586"/>
    </source>
</evidence>
<dbReference type="Gene3D" id="3.90.650.10">
    <property type="entry name" value="PurM-like C-terminal domain"/>
    <property type="match status" value="1"/>
</dbReference>
<dbReference type="InterPro" id="IPR006283">
    <property type="entry name" value="ThiL-like"/>
</dbReference>
<proteinExistence type="inferred from homology"/>
<feature type="binding site" evidence="2">
    <location>
        <position position="144"/>
    </location>
    <ligand>
        <name>ATP</name>
        <dbReference type="ChEBI" id="CHEBI:30616"/>
    </ligand>
</feature>
<dbReference type="GO" id="GO:0000287">
    <property type="term" value="F:magnesium ion binding"/>
    <property type="evidence" value="ECO:0007669"/>
    <property type="project" value="UniProtKB-UniRule"/>
</dbReference>
<reference evidence="5" key="2">
    <citation type="submission" date="2020-09" db="EMBL/GenBank/DDBJ databases">
        <authorList>
            <person name="Sun Q."/>
            <person name="Ohkuma M."/>
        </authorList>
    </citation>
    <scope>NUCLEOTIDE SEQUENCE</scope>
    <source>
        <strain evidence="5">JCM 13919</strain>
    </source>
</reference>
<feature type="domain" description="PurM-like C-terminal" evidence="4">
    <location>
        <begin position="148"/>
        <end position="299"/>
    </location>
</feature>
<dbReference type="InterPro" id="IPR036676">
    <property type="entry name" value="PurM-like_C_sf"/>
</dbReference>
<feature type="domain" description="PurM-like N-terminal" evidence="3">
    <location>
        <begin position="26"/>
        <end position="136"/>
    </location>
</feature>
<keyword evidence="6" id="KW-1185">Reference proteome</keyword>
<feature type="binding site" evidence="2">
    <location>
        <position position="73"/>
    </location>
    <ligand>
        <name>Mg(2+)</name>
        <dbReference type="ChEBI" id="CHEBI:18420"/>
        <label>4</label>
    </ligand>
</feature>
<keyword evidence="2 5" id="KW-0418">Kinase</keyword>
<comment type="catalytic activity">
    <reaction evidence="2">
        <text>thiamine phosphate + ATP = thiamine diphosphate + ADP</text>
        <dbReference type="Rhea" id="RHEA:15913"/>
        <dbReference type="ChEBI" id="CHEBI:30616"/>
        <dbReference type="ChEBI" id="CHEBI:37575"/>
        <dbReference type="ChEBI" id="CHEBI:58937"/>
        <dbReference type="ChEBI" id="CHEBI:456216"/>
        <dbReference type="EC" id="2.7.4.16"/>
    </reaction>
</comment>
<evidence type="ECO:0000313" key="5">
    <source>
        <dbReference type="EMBL" id="GGI92867.1"/>
    </source>
</evidence>
<dbReference type="Pfam" id="PF00586">
    <property type="entry name" value="AIRS"/>
    <property type="match status" value="1"/>
</dbReference>
<keyword evidence="2" id="KW-0460">Magnesium</keyword>